<dbReference type="RefSeq" id="XP_018987453.1">
    <property type="nucleotide sequence ID" value="XM_019126882.1"/>
</dbReference>
<dbReference type="EMBL" id="KV454427">
    <property type="protein sequence ID" value="ODQ82125.1"/>
    <property type="molecule type" value="Genomic_DNA"/>
</dbReference>
<keyword evidence="2" id="KW-1185">Reference proteome</keyword>
<dbReference type="Proteomes" id="UP000094336">
    <property type="component" value="Unassembled WGS sequence"/>
</dbReference>
<reference evidence="2" key="1">
    <citation type="submission" date="2016-05" db="EMBL/GenBank/DDBJ databases">
        <title>Comparative genomics of biotechnologically important yeasts.</title>
        <authorList>
            <consortium name="DOE Joint Genome Institute"/>
            <person name="Riley R."/>
            <person name="Haridas S."/>
            <person name="Wolfe K.H."/>
            <person name="Lopes M.R."/>
            <person name="Hittinger C.T."/>
            <person name="Goker M."/>
            <person name="Salamov A."/>
            <person name="Wisecaver J."/>
            <person name="Long T.M."/>
            <person name="Aerts A.L."/>
            <person name="Barry K."/>
            <person name="Choi C."/>
            <person name="Clum A."/>
            <person name="Coughlan A.Y."/>
            <person name="Deshpande S."/>
            <person name="Douglass A.P."/>
            <person name="Hanson S.J."/>
            <person name="Klenk H.-P."/>
            <person name="Labutti K."/>
            <person name="Lapidus A."/>
            <person name="Lindquist E."/>
            <person name="Lipzen A."/>
            <person name="Meier-Kolthoff J.P."/>
            <person name="Ohm R.A."/>
            <person name="Otillar R.P."/>
            <person name="Pangilinan J."/>
            <person name="Peng Y."/>
            <person name="Rokas A."/>
            <person name="Rosa C.A."/>
            <person name="Scheuner C."/>
            <person name="Sibirny A.A."/>
            <person name="Slot J.C."/>
            <person name="Stielow J.B."/>
            <person name="Sun H."/>
            <person name="Kurtzman C.P."/>
            <person name="Blackwell M."/>
            <person name="Grigoriev I.V."/>
            <person name="Jeffries T.W."/>
        </authorList>
    </citation>
    <scope>NUCLEOTIDE SEQUENCE [LARGE SCALE GENOMIC DNA]</scope>
    <source>
        <strain evidence="2">NRRL Y-12698</strain>
    </source>
</reference>
<name>A0A1E3QWR8_9ASCO</name>
<dbReference type="AlphaFoldDB" id="A0A1E3QWR8"/>
<proteinExistence type="predicted"/>
<protein>
    <submittedName>
        <fullName evidence="1">Uncharacterized protein</fullName>
    </submittedName>
</protein>
<gene>
    <name evidence="1" type="ORF">BABINDRAFT_116224</name>
</gene>
<dbReference type="GeneID" id="30144736"/>
<evidence type="ECO:0000313" key="2">
    <source>
        <dbReference type="Proteomes" id="UP000094336"/>
    </source>
</evidence>
<sequence>MTVVLHSPRPHQSVDLLITHSSLLVAGRATRPYTQPTMHSYYWSATAAKIPKRNRDVAFASRLIIHHCGIWCSSFSASPPSFGP</sequence>
<evidence type="ECO:0000313" key="1">
    <source>
        <dbReference type="EMBL" id="ODQ82125.1"/>
    </source>
</evidence>
<accession>A0A1E3QWR8</accession>
<organism evidence="1 2">
    <name type="scientific">Babjeviella inositovora NRRL Y-12698</name>
    <dbReference type="NCBI Taxonomy" id="984486"/>
    <lineage>
        <taxon>Eukaryota</taxon>
        <taxon>Fungi</taxon>
        <taxon>Dikarya</taxon>
        <taxon>Ascomycota</taxon>
        <taxon>Saccharomycotina</taxon>
        <taxon>Pichiomycetes</taxon>
        <taxon>Serinales incertae sedis</taxon>
        <taxon>Babjeviella</taxon>
    </lineage>
</organism>